<feature type="region of interest" description="Disordered" evidence="1">
    <location>
        <begin position="1"/>
        <end position="67"/>
    </location>
</feature>
<dbReference type="EMBL" id="JBBPBM010000008">
    <property type="protein sequence ID" value="KAK8571691.1"/>
    <property type="molecule type" value="Genomic_DNA"/>
</dbReference>
<evidence type="ECO:0000313" key="2">
    <source>
        <dbReference type="EMBL" id="KAK8571691.1"/>
    </source>
</evidence>
<evidence type="ECO:0000313" key="3">
    <source>
        <dbReference type="Proteomes" id="UP001472677"/>
    </source>
</evidence>
<feature type="compositionally biased region" description="Low complexity" evidence="1">
    <location>
        <begin position="16"/>
        <end position="26"/>
    </location>
</feature>
<reference evidence="2 3" key="1">
    <citation type="journal article" date="2024" name="G3 (Bethesda)">
        <title>Genome assembly of Hibiscus sabdariffa L. provides insights into metabolisms of medicinal natural products.</title>
        <authorList>
            <person name="Kim T."/>
        </authorList>
    </citation>
    <scope>NUCLEOTIDE SEQUENCE [LARGE SCALE GENOMIC DNA]</scope>
    <source>
        <strain evidence="2">TK-2024</strain>
        <tissue evidence="2">Old leaves</tissue>
    </source>
</reference>
<gene>
    <name evidence="2" type="ORF">V6N12_027766</name>
</gene>
<comment type="caution">
    <text evidence="2">The sequence shown here is derived from an EMBL/GenBank/DDBJ whole genome shotgun (WGS) entry which is preliminary data.</text>
</comment>
<accession>A0ABR2F3Y3</accession>
<feature type="compositionally biased region" description="Basic and acidic residues" evidence="1">
    <location>
        <begin position="35"/>
        <end position="44"/>
    </location>
</feature>
<name>A0ABR2F3Y3_9ROSI</name>
<sequence length="67" mass="7148">MVPDGQLTHNLDRSGRSTNGNNRRTNATGMAGTREGQRETKEMLAKASTGPHLPDERRSNAASGARG</sequence>
<dbReference type="Proteomes" id="UP001472677">
    <property type="component" value="Unassembled WGS sequence"/>
</dbReference>
<protein>
    <submittedName>
        <fullName evidence="2">Uncharacterized protein</fullName>
    </submittedName>
</protein>
<organism evidence="2 3">
    <name type="scientific">Hibiscus sabdariffa</name>
    <name type="common">roselle</name>
    <dbReference type="NCBI Taxonomy" id="183260"/>
    <lineage>
        <taxon>Eukaryota</taxon>
        <taxon>Viridiplantae</taxon>
        <taxon>Streptophyta</taxon>
        <taxon>Embryophyta</taxon>
        <taxon>Tracheophyta</taxon>
        <taxon>Spermatophyta</taxon>
        <taxon>Magnoliopsida</taxon>
        <taxon>eudicotyledons</taxon>
        <taxon>Gunneridae</taxon>
        <taxon>Pentapetalae</taxon>
        <taxon>rosids</taxon>
        <taxon>malvids</taxon>
        <taxon>Malvales</taxon>
        <taxon>Malvaceae</taxon>
        <taxon>Malvoideae</taxon>
        <taxon>Hibiscus</taxon>
    </lineage>
</organism>
<proteinExistence type="predicted"/>
<evidence type="ECO:0000256" key="1">
    <source>
        <dbReference type="SAM" id="MobiDB-lite"/>
    </source>
</evidence>
<keyword evidence="3" id="KW-1185">Reference proteome</keyword>